<comment type="similarity">
    <text evidence="3 9">Belongs to the class I-like SAM-binding methyltransferase superfamily. TPMT family.</text>
</comment>
<evidence type="ECO:0000256" key="5">
    <source>
        <dbReference type="ARBA" id="ARBA00022490"/>
    </source>
</evidence>
<feature type="binding site" evidence="9">
    <location>
        <position position="10"/>
    </location>
    <ligand>
        <name>S-adenosyl-L-methionine</name>
        <dbReference type="ChEBI" id="CHEBI:59789"/>
    </ligand>
</feature>
<name>A0ABT1TII7_9GAMM</name>
<evidence type="ECO:0000256" key="9">
    <source>
        <dbReference type="HAMAP-Rule" id="MF_00812"/>
    </source>
</evidence>
<sequence length="218" mass="24884">MDQAFWHERWRQNQIGFHAEAFNEHLQRHWPALQVVQGETVFVPLCGKSRDILWLMAQGYSVKGVELSSVAVKAFFAENGLSAHECRKENFTVHQLDGLRLFCGDFFQLGFNDVGDVAAVWDRASLVALPPVMRAAYAARMRQLLKPGTRILLVAFDYPQWEMQGPPFSVPTAEVGELYGGWCEVELLATKDVLDDEPHFRQRGLSRMQEQVYKLTVD</sequence>
<reference evidence="10 11" key="1">
    <citation type="submission" date="2022-07" db="EMBL/GenBank/DDBJ databases">
        <title>Methylomonas rivi sp. nov., Methylomonas rosea sp. nov., Methylomonas aureus sp. nov. and Methylomonas subterranea sp. nov., four novel methanotrophs isolated from a freshwater creek and the deep terrestrial subsurface.</title>
        <authorList>
            <person name="Abin C."/>
            <person name="Sankaranarayanan K."/>
            <person name="Garner C."/>
            <person name="Sindelar R."/>
            <person name="Kotary K."/>
            <person name="Garner R."/>
            <person name="Barclay S."/>
            <person name="Lawson P."/>
            <person name="Krumholz L."/>
        </authorList>
    </citation>
    <scope>NUCLEOTIDE SEQUENCE [LARGE SCALE GENOMIC DNA]</scope>
    <source>
        <strain evidence="10 11">SURF-2</strain>
    </source>
</reference>
<dbReference type="NCBIfam" id="NF009732">
    <property type="entry name" value="PRK13255.1"/>
    <property type="match status" value="1"/>
</dbReference>
<keyword evidence="11" id="KW-1185">Reference proteome</keyword>
<keyword evidence="5 9" id="KW-0963">Cytoplasm</keyword>
<dbReference type="GO" id="GO:0008119">
    <property type="term" value="F:thiopurine S-methyltransferase activity"/>
    <property type="evidence" value="ECO:0007669"/>
    <property type="project" value="UniProtKB-EC"/>
</dbReference>
<evidence type="ECO:0000256" key="6">
    <source>
        <dbReference type="ARBA" id="ARBA00022603"/>
    </source>
</evidence>
<dbReference type="HAMAP" id="MF_00812">
    <property type="entry name" value="Thiopur_methtran"/>
    <property type="match status" value="1"/>
</dbReference>
<dbReference type="SUPFAM" id="SSF53335">
    <property type="entry name" value="S-adenosyl-L-methionine-dependent methyltransferases"/>
    <property type="match status" value="1"/>
</dbReference>
<dbReference type="Proteomes" id="UP001524499">
    <property type="component" value="Unassembled WGS sequence"/>
</dbReference>
<dbReference type="PROSITE" id="PS51585">
    <property type="entry name" value="SAM_MT_TPMT"/>
    <property type="match status" value="1"/>
</dbReference>
<evidence type="ECO:0000256" key="4">
    <source>
        <dbReference type="ARBA" id="ARBA00011905"/>
    </source>
</evidence>
<dbReference type="InterPro" id="IPR029063">
    <property type="entry name" value="SAM-dependent_MTases_sf"/>
</dbReference>
<evidence type="ECO:0000256" key="7">
    <source>
        <dbReference type="ARBA" id="ARBA00022679"/>
    </source>
</evidence>
<dbReference type="PANTHER" id="PTHR10259:SF11">
    <property type="entry name" value="THIOPURINE S-METHYLTRANSFERASE"/>
    <property type="match status" value="1"/>
</dbReference>
<keyword evidence="6 9" id="KW-0489">Methyltransferase</keyword>
<evidence type="ECO:0000256" key="3">
    <source>
        <dbReference type="ARBA" id="ARBA00008145"/>
    </source>
</evidence>
<dbReference type="PANTHER" id="PTHR10259">
    <property type="entry name" value="THIOPURINE S-METHYLTRANSFERASE"/>
    <property type="match status" value="1"/>
</dbReference>
<dbReference type="GO" id="GO:0032259">
    <property type="term" value="P:methylation"/>
    <property type="evidence" value="ECO:0007669"/>
    <property type="project" value="UniProtKB-KW"/>
</dbReference>
<dbReference type="EMBL" id="JANIBJ010000023">
    <property type="protein sequence ID" value="MCQ8105031.1"/>
    <property type="molecule type" value="Genomic_DNA"/>
</dbReference>
<gene>
    <name evidence="9" type="primary">tpm</name>
    <name evidence="10" type="ORF">NP590_13020</name>
</gene>
<keyword evidence="7 9" id="KW-0808">Transferase</keyword>
<evidence type="ECO:0000256" key="1">
    <source>
        <dbReference type="ARBA" id="ARBA00000903"/>
    </source>
</evidence>
<feature type="binding site" evidence="9">
    <location>
        <position position="66"/>
    </location>
    <ligand>
        <name>S-adenosyl-L-methionine</name>
        <dbReference type="ChEBI" id="CHEBI:59789"/>
    </ligand>
</feature>
<feature type="binding site" evidence="9">
    <location>
        <position position="45"/>
    </location>
    <ligand>
        <name>S-adenosyl-L-methionine</name>
        <dbReference type="ChEBI" id="CHEBI:59789"/>
    </ligand>
</feature>
<dbReference type="RefSeq" id="WP_256602902.1">
    <property type="nucleotide sequence ID" value="NZ_JANIBJ010000023.1"/>
</dbReference>
<accession>A0ABT1TII7</accession>
<comment type="caution">
    <text evidence="10">The sequence shown here is derived from an EMBL/GenBank/DDBJ whole genome shotgun (WGS) entry which is preliminary data.</text>
</comment>
<dbReference type="InterPro" id="IPR025835">
    <property type="entry name" value="Thiopurine_S-MeTrfase"/>
</dbReference>
<feature type="binding site" evidence="9">
    <location>
        <position position="123"/>
    </location>
    <ligand>
        <name>S-adenosyl-L-methionine</name>
        <dbReference type="ChEBI" id="CHEBI:59789"/>
    </ligand>
</feature>
<dbReference type="Gene3D" id="3.40.50.150">
    <property type="entry name" value="Vaccinia Virus protein VP39"/>
    <property type="match status" value="1"/>
</dbReference>
<evidence type="ECO:0000313" key="10">
    <source>
        <dbReference type="EMBL" id="MCQ8105031.1"/>
    </source>
</evidence>
<keyword evidence="8 9" id="KW-0949">S-adenosyl-L-methionine</keyword>
<dbReference type="InterPro" id="IPR022474">
    <property type="entry name" value="Thiopur_S-MeTfrase_Se/Te_detox"/>
</dbReference>
<organism evidence="10 11">
    <name type="scientific">Methylomonas subterranea</name>
    <dbReference type="NCBI Taxonomy" id="2952225"/>
    <lineage>
        <taxon>Bacteria</taxon>
        <taxon>Pseudomonadati</taxon>
        <taxon>Pseudomonadota</taxon>
        <taxon>Gammaproteobacteria</taxon>
        <taxon>Methylococcales</taxon>
        <taxon>Methylococcaceae</taxon>
        <taxon>Methylomonas</taxon>
    </lineage>
</organism>
<dbReference type="Pfam" id="PF05724">
    <property type="entry name" value="TPMT"/>
    <property type="match status" value="1"/>
</dbReference>
<dbReference type="NCBIfam" id="TIGR03840">
    <property type="entry name" value="TMPT_Se_Te"/>
    <property type="match status" value="1"/>
</dbReference>
<evidence type="ECO:0000256" key="8">
    <source>
        <dbReference type="ARBA" id="ARBA00022691"/>
    </source>
</evidence>
<comment type="subcellular location">
    <subcellularLocation>
        <location evidence="2 9">Cytoplasm</location>
    </subcellularLocation>
</comment>
<proteinExistence type="inferred from homology"/>
<dbReference type="InterPro" id="IPR008854">
    <property type="entry name" value="TPMT"/>
</dbReference>
<protein>
    <recommendedName>
        <fullName evidence="4 9">Thiopurine S-methyltransferase</fullName>
        <ecNumber evidence="4 9">2.1.1.67</ecNumber>
    </recommendedName>
    <alternativeName>
        <fullName evidence="9">Thiopurine methyltransferase</fullName>
    </alternativeName>
</protein>
<evidence type="ECO:0000313" key="11">
    <source>
        <dbReference type="Proteomes" id="UP001524499"/>
    </source>
</evidence>
<evidence type="ECO:0000256" key="2">
    <source>
        <dbReference type="ARBA" id="ARBA00004496"/>
    </source>
</evidence>
<dbReference type="EC" id="2.1.1.67" evidence="4 9"/>
<comment type="catalytic activity">
    <reaction evidence="1 9">
        <text>S-adenosyl-L-methionine + a thiopurine = S-adenosyl-L-homocysteine + a thiopurine S-methylether.</text>
        <dbReference type="EC" id="2.1.1.67"/>
    </reaction>
</comment>
<dbReference type="PIRSF" id="PIRSF023956">
    <property type="entry name" value="Thiopurine_S-methyltransferase"/>
    <property type="match status" value="1"/>
</dbReference>